<organism evidence="2 3">
    <name type="scientific">Caldimonas brevitalea</name>
    <dbReference type="NCBI Taxonomy" id="413882"/>
    <lineage>
        <taxon>Bacteria</taxon>
        <taxon>Pseudomonadati</taxon>
        <taxon>Pseudomonadota</taxon>
        <taxon>Betaproteobacteria</taxon>
        <taxon>Burkholderiales</taxon>
        <taxon>Sphaerotilaceae</taxon>
        <taxon>Caldimonas</taxon>
    </lineage>
</organism>
<protein>
    <submittedName>
        <fullName evidence="2">Mobile element protein</fullName>
    </submittedName>
</protein>
<accession>A0A0G3BX86</accession>
<evidence type="ECO:0000313" key="2">
    <source>
        <dbReference type="EMBL" id="AKJ31981.1"/>
    </source>
</evidence>
<dbReference type="AlphaFoldDB" id="A0A0G3BX86"/>
<sequence>MQALLAQGVTEAGWLAHARRKFYDLCANNRSQIAEEALRCFGKLYDVERDADATRRETGLRYSA</sequence>
<dbReference type="Pfam" id="PF03050">
    <property type="entry name" value="DDE_Tnp_IS66"/>
    <property type="match status" value="1"/>
</dbReference>
<reference evidence="2 3" key="1">
    <citation type="submission" date="2015-05" db="EMBL/GenBank/DDBJ databases">
        <authorList>
            <person name="Tang B."/>
            <person name="Yu Y."/>
        </authorList>
    </citation>
    <scope>NUCLEOTIDE SEQUENCE [LARGE SCALE GENOMIC DNA]</scope>
    <source>
        <strain evidence="2 3">DSM 7029</strain>
    </source>
</reference>
<evidence type="ECO:0000259" key="1">
    <source>
        <dbReference type="Pfam" id="PF03050"/>
    </source>
</evidence>
<dbReference type="EMBL" id="CP011371">
    <property type="protein sequence ID" value="AKJ31981.1"/>
    <property type="molecule type" value="Genomic_DNA"/>
</dbReference>
<feature type="domain" description="Transposase IS66 central" evidence="1">
    <location>
        <begin position="6"/>
        <end position="56"/>
    </location>
</feature>
<dbReference type="KEGG" id="pbh:AAW51_5290"/>
<dbReference type="InterPro" id="IPR004291">
    <property type="entry name" value="Transposase_IS66_central"/>
</dbReference>
<evidence type="ECO:0000313" key="3">
    <source>
        <dbReference type="Proteomes" id="UP000035352"/>
    </source>
</evidence>
<gene>
    <name evidence="2" type="ORF">AAW51_5290</name>
</gene>
<proteinExistence type="predicted"/>
<keyword evidence="3" id="KW-1185">Reference proteome</keyword>
<dbReference type="Proteomes" id="UP000035352">
    <property type="component" value="Chromosome"/>
</dbReference>
<name>A0A0G3BX86_9BURK</name>